<dbReference type="GO" id="GO:0043190">
    <property type="term" value="C:ATP-binding cassette (ABC) transporter complex"/>
    <property type="evidence" value="ECO:0007669"/>
    <property type="project" value="TreeGrafter"/>
</dbReference>
<feature type="transmembrane region" description="Helical" evidence="5">
    <location>
        <begin position="52"/>
        <end position="74"/>
    </location>
</feature>
<feature type="transmembrane region" description="Helical" evidence="5">
    <location>
        <begin position="12"/>
        <end position="40"/>
    </location>
</feature>
<dbReference type="AlphaFoldDB" id="A0A969PQ82"/>
<accession>A0A969PQ82</accession>
<sequence>MTASLNPALKAVTVLIPGILLSFSFDIFTPLVFLLFIIGYTIFFSGVPLKKWLMFFLPFMILAAGFAWMSMLYASGSFAEGRTLFTVWRFDVTTGSVAVGISLALRSLCFGALSLLFILTTDSTKFMLSLMQQFKLPPSITYGVLAGYRFLPLFRHEFQLLRQAQRVRGAGRAKGIKAKILQFRRYAVPLMANAIRRAERTANAMESKGFTGSYERTHYHHMQITAKDWSFFGMVNGALLITFAVSYYLGYLSIFGYQAGS</sequence>
<dbReference type="PANTHER" id="PTHR43723:SF1">
    <property type="entry name" value="COBALT TRANSPORT PROTEIN CBIQ"/>
    <property type="match status" value="1"/>
</dbReference>
<proteinExistence type="predicted"/>
<keyword evidence="2 5" id="KW-0812">Transmembrane</keyword>
<evidence type="ECO:0000256" key="3">
    <source>
        <dbReference type="ARBA" id="ARBA00022989"/>
    </source>
</evidence>
<dbReference type="Proteomes" id="UP000752012">
    <property type="component" value="Unassembled WGS sequence"/>
</dbReference>
<dbReference type="CDD" id="cd16914">
    <property type="entry name" value="EcfT"/>
    <property type="match status" value="1"/>
</dbReference>
<evidence type="ECO:0000256" key="5">
    <source>
        <dbReference type="SAM" id="Phobius"/>
    </source>
</evidence>
<keyword evidence="7" id="KW-1185">Reference proteome</keyword>
<dbReference type="GO" id="GO:0006824">
    <property type="term" value="P:cobalt ion transport"/>
    <property type="evidence" value="ECO:0007669"/>
    <property type="project" value="TreeGrafter"/>
</dbReference>
<feature type="transmembrane region" description="Helical" evidence="5">
    <location>
        <begin position="94"/>
        <end position="119"/>
    </location>
</feature>
<dbReference type="InterPro" id="IPR003339">
    <property type="entry name" value="ABC/ECF_trnsptr_transmembrane"/>
</dbReference>
<evidence type="ECO:0000256" key="1">
    <source>
        <dbReference type="ARBA" id="ARBA00004141"/>
    </source>
</evidence>
<dbReference type="EMBL" id="JAATHJ010000021">
    <property type="protein sequence ID" value="NJP38390.1"/>
    <property type="molecule type" value="Genomic_DNA"/>
</dbReference>
<evidence type="ECO:0000313" key="6">
    <source>
        <dbReference type="EMBL" id="NJP38390.1"/>
    </source>
</evidence>
<feature type="transmembrane region" description="Helical" evidence="5">
    <location>
        <begin position="229"/>
        <end position="249"/>
    </location>
</feature>
<comment type="subcellular location">
    <subcellularLocation>
        <location evidence="1">Membrane</location>
        <topology evidence="1">Multi-pass membrane protein</topology>
    </subcellularLocation>
</comment>
<evidence type="ECO:0000256" key="2">
    <source>
        <dbReference type="ARBA" id="ARBA00022692"/>
    </source>
</evidence>
<dbReference type="RefSeq" id="WP_168007827.1">
    <property type="nucleotide sequence ID" value="NZ_JAATHJ010000021.1"/>
</dbReference>
<dbReference type="PANTHER" id="PTHR43723">
    <property type="entry name" value="COBALT TRANSPORT PROTEIN CBIQ"/>
    <property type="match status" value="1"/>
</dbReference>
<name>A0A969PQ82_9BACI</name>
<dbReference type="Pfam" id="PF02361">
    <property type="entry name" value="CbiQ"/>
    <property type="match status" value="1"/>
</dbReference>
<organism evidence="6 7">
    <name type="scientific">Alkalicoccus luteus</name>
    <dbReference type="NCBI Taxonomy" id="1237094"/>
    <lineage>
        <taxon>Bacteria</taxon>
        <taxon>Bacillati</taxon>
        <taxon>Bacillota</taxon>
        <taxon>Bacilli</taxon>
        <taxon>Bacillales</taxon>
        <taxon>Bacillaceae</taxon>
        <taxon>Alkalicoccus</taxon>
    </lineage>
</organism>
<dbReference type="InterPro" id="IPR052770">
    <property type="entry name" value="Cobalt_transport_CbiQ"/>
</dbReference>
<comment type="caution">
    <text evidence="6">The sequence shown here is derived from an EMBL/GenBank/DDBJ whole genome shotgun (WGS) entry which is preliminary data.</text>
</comment>
<evidence type="ECO:0000313" key="7">
    <source>
        <dbReference type="Proteomes" id="UP000752012"/>
    </source>
</evidence>
<gene>
    <name evidence="6" type="ORF">HCN83_12410</name>
</gene>
<keyword evidence="3 5" id="KW-1133">Transmembrane helix</keyword>
<evidence type="ECO:0000256" key="4">
    <source>
        <dbReference type="ARBA" id="ARBA00023136"/>
    </source>
</evidence>
<protein>
    <submittedName>
        <fullName evidence="6">Energy-coupling factor transporter transmembrane protein EcfT</fullName>
    </submittedName>
</protein>
<keyword evidence="4 5" id="KW-0472">Membrane</keyword>
<reference evidence="6 7" key="1">
    <citation type="submission" date="2020-03" db="EMBL/GenBank/DDBJ databases">
        <title>Assessment of the enzymatic potential of alkaline-tolerant lipase obtained from Bacillus luteus H11 (technogenic soil) for the bioremediation of saline soils contaminated with petroleum substances.</title>
        <authorList>
            <person name="Kalwasinska A."/>
        </authorList>
    </citation>
    <scope>NUCLEOTIDE SEQUENCE [LARGE SCALE GENOMIC DNA]</scope>
    <source>
        <strain evidence="6 7">H11</strain>
    </source>
</reference>